<proteinExistence type="predicted"/>
<keyword evidence="1" id="KW-0732">Signal</keyword>
<evidence type="ECO:0000313" key="3">
    <source>
        <dbReference type="Proteomes" id="UP000712007"/>
    </source>
</evidence>
<feature type="chain" id="PRO_5036922704" evidence="1">
    <location>
        <begin position="23"/>
        <end position="601"/>
    </location>
</feature>
<reference evidence="2" key="1">
    <citation type="submission" date="2020-10" db="EMBL/GenBank/DDBJ databases">
        <authorList>
            <person name="Gilroy R."/>
        </authorList>
    </citation>
    <scope>NUCLEOTIDE SEQUENCE</scope>
    <source>
        <strain evidence="2">3924</strain>
    </source>
</reference>
<dbReference type="SUPFAM" id="SSF56935">
    <property type="entry name" value="Porins"/>
    <property type="match status" value="1"/>
</dbReference>
<evidence type="ECO:0000313" key="2">
    <source>
        <dbReference type="EMBL" id="MBO8440195.1"/>
    </source>
</evidence>
<feature type="signal peptide" evidence="1">
    <location>
        <begin position="1"/>
        <end position="22"/>
    </location>
</feature>
<dbReference type="Proteomes" id="UP000712007">
    <property type="component" value="Unassembled WGS sequence"/>
</dbReference>
<sequence>MVKKIIISAAAMLLCIAGRAQQQEAAVTDTAAIGMESATVTPADSTEATPQDTTFFSRNIKIEKDYIPEIKEAKRPCIELKAHEIPVAKSDIEYSVAASSIIPRSEFHPIEPAKFSGMKRRTPKEGYASASIGYPLQWNAQAFYPLINSDRTYFDINAYHNGFYTDKRLIDTDLRLNFSHKLNRDMAIYAAAGYTNDYYNYYGDVATLDNGFMTSLTDSARSALARSVHHATAEIGLRSLSPSRGWTYDAMLNYDMTAIHGSELAEHQVNLTGFAATQLGGHTLRIGLDFMSALYSASAHGHGIKNNAVFGLSPAYDMEFAKYNLKLRVGAKLFFSFLNGRIVNAMPDVKLTYDYGNLLRVYAGVGGDYQMNTLSTTLAECRYYSPLSTVEKNTYTPLDAFAGIDIKPVSGLLINAHLSYRMMLDAHFLRNETTPYANSLYNSSPALFYNTFTAEYSNAGVFNVGVRADYTLRDRFNFFAAFDYNHWSLNNPDMEAWYKPTVEALFGAEAEVIKGLRLKADFYLATGRTAGFRMPNGTILSADMRNIYDLNISASYTFLRDWTVFLAANNILGASDKLNYQWFYGYDTIGFNIMAGVNLAF</sequence>
<reference evidence="2" key="2">
    <citation type="journal article" date="2021" name="PeerJ">
        <title>Extensive microbial diversity within the chicken gut microbiome revealed by metagenomics and culture.</title>
        <authorList>
            <person name="Gilroy R."/>
            <person name="Ravi A."/>
            <person name="Getino M."/>
            <person name="Pursley I."/>
            <person name="Horton D.L."/>
            <person name="Alikhan N.F."/>
            <person name="Baker D."/>
            <person name="Gharbi K."/>
            <person name="Hall N."/>
            <person name="Watson M."/>
            <person name="Adriaenssens E.M."/>
            <person name="Foster-Nyarko E."/>
            <person name="Jarju S."/>
            <person name="Secka A."/>
            <person name="Antonio M."/>
            <person name="Oren A."/>
            <person name="Chaudhuri R.R."/>
            <person name="La Ragione R."/>
            <person name="Hildebrand F."/>
            <person name="Pallen M.J."/>
        </authorList>
    </citation>
    <scope>NUCLEOTIDE SEQUENCE</scope>
    <source>
        <strain evidence="2">3924</strain>
    </source>
</reference>
<gene>
    <name evidence="2" type="ORF">IAC51_06045</name>
</gene>
<evidence type="ECO:0000256" key="1">
    <source>
        <dbReference type="SAM" id="SignalP"/>
    </source>
</evidence>
<comment type="caution">
    <text evidence="2">The sequence shown here is derived from an EMBL/GenBank/DDBJ whole genome shotgun (WGS) entry which is preliminary data.</text>
</comment>
<keyword evidence="2" id="KW-0675">Receptor</keyword>
<name>A0A940DJP3_9BACT</name>
<protein>
    <submittedName>
        <fullName evidence="2">TonB-dependent receptor</fullName>
    </submittedName>
</protein>
<dbReference type="AlphaFoldDB" id="A0A940DJP3"/>
<accession>A0A940DJP3</accession>
<dbReference type="EMBL" id="JADIMV010000102">
    <property type="protein sequence ID" value="MBO8440195.1"/>
    <property type="molecule type" value="Genomic_DNA"/>
</dbReference>
<organism evidence="2 3">
    <name type="scientific">Candidatus Aphodosoma intestinipullorum</name>
    <dbReference type="NCBI Taxonomy" id="2840674"/>
    <lineage>
        <taxon>Bacteria</taxon>
        <taxon>Pseudomonadati</taxon>
        <taxon>Bacteroidota</taxon>
        <taxon>Bacteroidia</taxon>
        <taxon>Bacteroidales</taxon>
        <taxon>Candidatus Aphodosoma</taxon>
    </lineage>
</organism>